<sequence>MFVFLNSATQASIHLRISDCNYSLNWMEVNTIQSLQPSVLQG</sequence>
<feature type="non-terminal residue" evidence="1">
    <location>
        <position position="42"/>
    </location>
</feature>
<dbReference type="Proteomes" id="UP000439903">
    <property type="component" value="Unassembled WGS sequence"/>
</dbReference>
<evidence type="ECO:0000313" key="2">
    <source>
        <dbReference type="Proteomes" id="UP000439903"/>
    </source>
</evidence>
<protein>
    <submittedName>
        <fullName evidence="1">Uncharacterized protein</fullName>
    </submittedName>
</protein>
<evidence type="ECO:0000313" key="1">
    <source>
        <dbReference type="EMBL" id="KAF0332806.1"/>
    </source>
</evidence>
<dbReference type="AlphaFoldDB" id="A0A8H3WR18"/>
<reference evidence="1 2" key="1">
    <citation type="journal article" date="2019" name="Environ. Microbiol.">
        <title>At the nexus of three kingdoms: the genome of the mycorrhizal fungus Gigaspora margarita provides insights into plant, endobacterial and fungal interactions.</title>
        <authorList>
            <person name="Venice F."/>
            <person name="Ghignone S."/>
            <person name="Salvioli di Fossalunga A."/>
            <person name="Amselem J."/>
            <person name="Novero M."/>
            <person name="Xianan X."/>
            <person name="Sedzielewska Toro K."/>
            <person name="Morin E."/>
            <person name="Lipzen A."/>
            <person name="Grigoriev I.V."/>
            <person name="Henrissat B."/>
            <person name="Martin F.M."/>
            <person name="Bonfante P."/>
        </authorList>
    </citation>
    <scope>NUCLEOTIDE SEQUENCE [LARGE SCALE GENOMIC DNA]</scope>
    <source>
        <strain evidence="1 2">BEG34</strain>
    </source>
</reference>
<gene>
    <name evidence="1" type="ORF">F8M41_020505</name>
</gene>
<organism evidence="1 2">
    <name type="scientific">Gigaspora margarita</name>
    <dbReference type="NCBI Taxonomy" id="4874"/>
    <lineage>
        <taxon>Eukaryota</taxon>
        <taxon>Fungi</taxon>
        <taxon>Fungi incertae sedis</taxon>
        <taxon>Mucoromycota</taxon>
        <taxon>Glomeromycotina</taxon>
        <taxon>Glomeromycetes</taxon>
        <taxon>Diversisporales</taxon>
        <taxon>Gigasporaceae</taxon>
        <taxon>Gigaspora</taxon>
    </lineage>
</organism>
<accession>A0A8H3WR18</accession>
<name>A0A8H3WR18_GIGMA</name>
<keyword evidence="2" id="KW-1185">Reference proteome</keyword>
<comment type="caution">
    <text evidence="1">The sequence shown here is derived from an EMBL/GenBank/DDBJ whole genome shotgun (WGS) entry which is preliminary data.</text>
</comment>
<proteinExistence type="predicted"/>
<dbReference type="EMBL" id="WTPW01005631">
    <property type="protein sequence ID" value="KAF0332806.1"/>
    <property type="molecule type" value="Genomic_DNA"/>
</dbReference>